<evidence type="ECO:0000256" key="3">
    <source>
        <dbReference type="ARBA" id="ARBA00023180"/>
    </source>
</evidence>
<reference evidence="7" key="1">
    <citation type="submission" date="2025-08" db="UniProtKB">
        <authorList>
            <consortium name="Ensembl"/>
        </authorList>
    </citation>
    <scope>IDENTIFICATION</scope>
</reference>
<keyword evidence="1 5" id="KW-0732">Signal</keyword>
<feature type="compositionally biased region" description="Basic and acidic residues" evidence="4">
    <location>
        <begin position="210"/>
        <end position="226"/>
    </location>
</feature>
<sequence>MRTLHVLTLLLSAVLLCSAAPALGPVTCSEGKGSVTAHVALHHINEQHDHGYKFRLHEVQGNKVDGGCNVELQLELRETKCHTINPKPFEDCEIREEHERAVMANCTVLMTVKDGDANITKYQCDTKQGRLSLCPDCPILIPLNNSEGLRSIREAVNEFNKNTSNQRYYILKEVGRILSGVQGIFLFLPLFLSQACTQTHTKNKGPPPHACDHGHGPPPHARDHGHGPPPHAHGKCSPFRRHFRPCHGFLANPDPALHPICPWPLPHPKHTQS</sequence>
<evidence type="ECO:0000256" key="4">
    <source>
        <dbReference type="SAM" id="MobiDB-lite"/>
    </source>
</evidence>
<dbReference type="InterPro" id="IPR050735">
    <property type="entry name" value="Kininogen_Fetuin_HRG"/>
</dbReference>
<dbReference type="GeneTree" id="ENSGT00950000182930"/>
<evidence type="ECO:0000313" key="7">
    <source>
        <dbReference type="Ensembl" id="ENSACIP00000025045.1"/>
    </source>
</evidence>
<dbReference type="Pfam" id="PF00031">
    <property type="entry name" value="Cystatin"/>
    <property type="match status" value="1"/>
</dbReference>
<dbReference type="Ensembl" id="ENSACIT00000025698.1">
    <property type="protein sequence ID" value="ENSACIP00000025045.1"/>
    <property type="gene ID" value="ENSACIG00000019404.1"/>
</dbReference>
<dbReference type="GO" id="GO:0031012">
    <property type="term" value="C:extracellular matrix"/>
    <property type="evidence" value="ECO:0007669"/>
    <property type="project" value="TreeGrafter"/>
</dbReference>
<keyword evidence="8" id="KW-1185">Reference proteome</keyword>
<name>A0A3Q0SYF4_AMPCI</name>
<keyword evidence="2" id="KW-1015">Disulfide bond</keyword>
<evidence type="ECO:0000313" key="8">
    <source>
        <dbReference type="Proteomes" id="UP000261340"/>
    </source>
</evidence>
<feature type="domain" description="Cystatin" evidence="6">
    <location>
        <begin position="36"/>
        <end position="100"/>
    </location>
</feature>
<organism evidence="7 8">
    <name type="scientific">Amphilophus citrinellus</name>
    <name type="common">Midas cichlid</name>
    <name type="synonym">Cichlasoma citrinellum</name>
    <dbReference type="NCBI Taxonomy" id="61819"/>
    <lineage>
        <taxon>Eukaryota</taxon>
        <taxon>Metazoa</taxon>
        <taxon>Chordata</taxon>
        <taxon>Craniata</taxon>
        <taxon>Vertebrata</taxon>
        <taxon>Euteleostomi</taxon>
        <taxon>Actinopterygii</taxon>
        <taxon>Neopterygii</taxon>
        <taxon>Teleostei</taxon>
        <taxon>Neoteleostei</taxon>
        <taxon>Acanthomorphata</taxon>
        <taxon>Ovalentaria</taxon>
        <taxon>Cichlomorphae</taxon>
        <taxon>Cichliformes</taxon>
        <taxon>Cichlidae</taxon>
        <taxon>New World cichlids</taxon>
        <taxon>Cichlasomatinae</taxon>
        <taxon>Heroini</taxon>
        <taxon>Amphilophus</taxon>
    </lineage>
</organism>
<dbReference type="PANTHER" id="PTHR13814:SF6">
    <property type="entry name" value="ALPHA-2-HS-GLYCOPROTEIN"/>
    <property type="match status" value="1"/>
</dbReference>
<dbReference type="InterPro" id="IPR046350">
    <property type="entry name" value="Cystatin_sf"/>
</dbReference>
<evidence type="ECO:0000256" key="1">
    <source>
        <dbReference type="ARBA" id="ARBA00022729"/>
    </source>
</evidence>
<evidence type="ECO:0000256" key="2">
    <source>
        <dbReference type="ARBA" id="ARBA00023157"/>
    </source>
</evidence>
<dbReference type="GO" id="GO:0072562">
    <property type="term" value="C:blood microparticle"/>
    <property type="evidence" value="ECO:0007669"/>
    <property type="project" value="TreeGrafter"/>
</dbReference>
<evidence type="ECO:0000259" key="6">
    <source>
        <dbReference type="Pfam" id="PF00031"/>
    </source>
</evidence>
<dbReference type="AlphaFoldDB" id="A0A3Q0SYF4"/>
<accession>A0A3Q0SYF4</accession>
<dbReference type="GO" id="GO:0004869">
    <property type="term" value="F:cysteine-type endopeptidase inhibitor activity"/>
    <property type="evidence" value="ECO:0007669"/>
    <property type="project" value="InterPro"/>
</dbReference>
<dbReference type="Gene3D" id="3.10.450.10">
    <property type="match status" value="1"/>
</dbReference>
<dbReference type="STRING" id="61819.ENSACIP00000025045"/>
<proteinExistence type="predicted"/>
<dbReference type="SUPFAM" id="SSF54403">
    <property type="entry name" value="Cystatin/monellin"/>
    <property type="match status" value="1"/>
</dbReference>
<protein>
    <recommendedName>
        <fullName evidence="6">Cystatin domain-containing protein</fullName>
    </recommendedName>
</protein>
<dbReference type="InterPro" id="IPR000010">
    <property type="entry name" value="Cystatin_dom"/>
</dbReference>
<dbReference type="PANTHER" id="PTHR13814">
    <property type="entry name" value="FETUIN"/>
    <property type="match status" value="1"/>
</dbReference>
<feature type="signal peptide" evidence="5">
    <location>
        <begin position="1"/>
        <end position="19"/>
    </location>
</feature>
<dbReference type="Proteomes" id="UP000261340">
    <property type="component" value="Unplaced"/>
</dbReference>
<evidence type="ECO:0000256" key="5">
    <source>
        <dbReference type="SAM" id="SignalP"/>
    </source>
</evidence>
<keyword evidence="3" id="KW-0325">Glycoprotein</keyword>
<dbReference type="OMA" id="KHEENCA"/>
<feature type="chain" id="PRO_5018531236" description="Cystatin domain-containing protein" evidence="5">
    <location>
        <begin position="20"/>
        <end position="273"/>
    </location>
</feature>
<reference evidence="7" key="2">
    <citation type="submission" date="2025-09" db="UniProtKB">
        <authorList>
            <consortium name="Ensembl"/>
        </authorList>
    </citation>
    <scope>IDENTIFICATION</scope>
</reference>
<feature type="region of interest" description="Disordered" evidence="4">
    <location>
        <begin position="198"/>
        <end position="236"/>
    </location>
</feature>